<evidence type="ECO:0000256" key="6">
    <source>
        <dbReference type="ARBA" id="ARBA00022840"/>
    </source>
</evidence>
<name>A0A918U9T4_9NEIS</name>
<dbReference type="PROSITE" id="PS50893">
    <property type="entry name" value="ABC_TRANSPORTER_2"/>
    <property type="match status" value="1"/>
</dbReference>
<dbReference type="Proteomes" id="UP000645257">
    <property type="component" value="Unassembled WGS sequence"/>
</dbReference>
<reference evidence="8" key="2">
    <citation type="submission" date="2020-09" db="EMBL/GenBank/DDBJ databases">
        <authorList>
            <person name="Sun Q."/>
            <person name="Kim S."/>
        </authorList>
    </citation>
    <scope>NUCLEOTIDE SEQUENCE</scope>
    <source>
        <strain evidence="8">KCTC 32182</strain>
    </source>
</reference>
<keyword evidence="4" id="KW-0472">Membrane</keyword>
<dbReference type="RefSeq" id="WP_189533415.1">
    <property type="nucleotide sequence ID" value="NZ_BMYX01000008.1"/>
</dbReference>
<comment type="similarity">
    <text evidence="1">Belongs to the ABC transporter superfamily.</text>
</comment>
<dbReference type="InterPro" id="IPR050763">
    <property type="entry name" value="ABC_transporter_ATP-binding"/>
</dbReference>
<keyword evidence="4" id="KW-1003">Cell membrane</keyword>
<dbReference type="PROSITE" id="PS00211">
    <property type="entry name" value="ABC_TRANSPORTER_1"/>
    <property type="match status" value="1"/>
</dbReference>
<dbReference type="AlphaFoldDB" id="A0A918U9T4"/>
<gene>
    <name evidence="8" type="ORF">GCM10011289_17630</name>
</gene>
<dbReference type="EMBL" id="BMYX01000008">
    <property type="protein sequence ID" value="GGY14766.1"/>
    <property type="molecule type" value="Genomic_DNA"/>
</dbReference>
<evidence type="ECO:0000256" key="2">
    <source>
        <dbReference type="ARBA" id="ARBA00022448"/>
    </source>
</evidence>
<protein>
    <submittedName>
        <fullName evidence="8">ABC transporter ATP-binding protein</fullName>
    </submittedName>
</protein>
<dbReference type="SMART" id="SM00382">
    <property type="entry name" value="AAA"/>
    <property type="match status" value="1"/>
</dbReference>
<dbReference type="SUPFAM" id="SSF52540">
    <property type="entry name" value="P-loop containing nucleoside triphosphate hydrolases"/>
    <property type="match status" value="1"/>
</dbReference>
<keyword evidence="3" id="KW-0536">Nodulation</keyword>
<organism evidence="8 9">
    <name type="scientific">Paludibacterium paludis</name>
    <dbReference type="NCBI Taxonomy" id="1225769"/>
    <lineage>
        <taxon>Bacteria</taxon>
        <taxon>Pseudomonadati</taxon>
        <taxon>Pseudomonadota</taxon>
        <taxon>Betaproteobacteria</taxon>
        <taxon>Neisseriales</taxon>
        <taxon>Chromobacteriaceae</taxon>
        <taxon>Paludibacterium</taxon>
    </lineage>
</organism>
<comment type="caution">
    <text evidence="8">The sequence shown here is derived from an EMBL/GenBank/DDBJ whole genome shotgun (WGS) entry which is preliminary data.</text>
</comment>
<evidence type="ECO:0000256" key="4">
    <source>
        <dbReference type="ARBA" id="ARBA00022475"/>
    </source>
</evidence>
<keyword evidence="2" id="KW-0813">Transport</keyword>
<evidence type="ECO:0000256" key="1">
    <source>
        <dbReference type="ARBA" id="ARBA00005417"/>
    </source>
</evidence>
<dbReference type="GO" id="GO:0016887">
    <property type="term" value="F:ATP hydrolysis activity"/>
    <property type="evidence" value="ECO:0007669"/>
    <property type="project" value="InterPro"/>
</dbReference>
<accession>A0A918U9T4</accession>
<dbReference type="Gene3D" id="3.40.50.300">
    <property type="entry name" value="P-loop containing nucleotide triphosphate hydrolases"/>
    <property type="match status" value="1"/>
</dbReference>
<dbReference type="InterPro" id="IPR017871">
    <property type="entry name" value="ABC_transporter-like_CS"/>
</dbReference>
<evidence type="ECO:0000256" key="5">
    <source>
        <dbReference type="ARBA" id="ARBA00022741"/>
    </source>
</evidence>
<reference evidence="8" key="1">
    <citation type="journal article" date="2014" name="Int. J. Syst. Evol. Microbiol.">
        <title>Complete genome sequence of Corynebacterium casei LMG S-19264T (=DSM 44701T), isolated from a smear-ripened cheese.</title>
        <authorList>
            <consortium name="US DOE Joint Genome Institute (JGI-PGF)"/>
            <person name="Walter F."/>
            <person name="Albersmeier A."/>
            <person name="Kalinowski J."/>
            <person name="Ruckert C."/>
        </authorList>
    </citation>
    <scope>NUCLEOTIDE SEQUENCE</scope>
    <source>
        <strain evidence="8">KCTC 32182</strain>
    </source>
</reference>
<dbReference type="InterPro" id="IPR027417">
    <property type="entry name" value="P-loop_NTPase"/>
</dbReference>
<evidence type="ECO:0000256" key="3">
    <source>
        <dbReference type="ARBA" id="ARBA00022458"/>
    </source>
</evidence>
<evidence type="ECO:0000313" key="8">
    <source>
        <dbReference type="EMBL" id="GGY14766.1"/>
    </source>
</evidence>
<dbReference type="InterPro" id="IPR003593">
    <property type="entry name" value="AAA+_ATPase"/>
</dbReference>
<keyword evidence="9" id="KW-1185">Reference proteome</keyword>
<dbReference type="PANTHER" id="PTHR42711">
    <property type="entry name" value="ABC TRANSPORTER ATP-BINDING PROTEIN"/>
    <property type="match status" value="1"/>
</dbReference>
<proteinExistence type="inferred from homology"/>
<dbReference type="PANTHER" id="PTHR42711:SF5">
    <property type="entry name" value="ABC TRANSPORTER ATP-BINDING PROTEIN NATA"/>
    <property type="match status" value="1"/>
</dbReference>
<evidence type="ECO:0000259" key="7">
    <source>
        <dbReference type="PROSITE" id="PS50893"/>
    </source>
</evidence>
<dbReference type="CDD" id="cd03230">
    <property type="entry name" value="ABC_DR_subfamily_A"/>
    <property type="match status" value="1"/>
</dbReference>
<evidence type="ECO:0000313" key="9">
    <source>
        <dbReference type="Proteomes" id="UP000645257"/>
    </source>
</evidence>
<keyword evidence="6 8" id="KW-0067">ATP-binding</keyword>
<dbReference type="InterPro" id="IPR003439">
    <property type="entry name" value="ABC_transporter-like_ATP-bd"/>
</dbReference>
<dbReference type="GO" id="GO:0005524">
    <property type="term" value="F:ATP binding"/>
    <property type="evidence" value="ECO:0007669"/>
    <property type="project" value="UniProtKB-KW"/>
</dbReference>
<sequence>MDMAPHDPVIEFNGVTKRFKDLTAVNNVSLEIGRGEFVALLGPNGAGKTTLVEMIEGLSRPDEGTIRLLGKSWDKDERYLRPRLAGVLQEPLFIGKLRVEETVNLFGSFYRRPRSRTGEVLELVELTAKRRALVEGLSGGQRQRLALAIAMLNEPQIMILDEPTTGLDPQVRRGTWEILRRLNKESRSTMILTTHYMEEAEFLCDRICIMHQGKILTQGTLSQLLQTHEPGEIVEYRVRNESACDELKNSDNVISYSYDRESAKARILVHNGSDFLFRLSAFVRERKVDIDEIIVRKKTLDDLFLSLAGRGFHE</sequence>
<dbReference type="Pfam" id="PF00005">
    <property type="entry name" value="ABC_tran"/>
    <property type="match status" value="1"/>
</dbReference>
<feature type="domain" description="ABC transporter" evidence="7">
    <location>
        <begin position="10"/>
        <end position="237"/>
    </location>
</feature>
<keyword evidence="5" id="KW-0547">Nucleotide-binding</keyword>